<comment type="caution">
    <text evidence="3">The sequence shown here is derived from an EMBL/GenBank/DDBJ whole genome shotgun (WGS) entry which is preliminary data.</text>
</comment>
<feature type="region of interest" description="Disordered" evidence="1">
    <location>
        <begin position="24"/>
        <end position="77"/>
    </location>
</feature>
<keyword evidence="4" id="KW-1185">Reference proteome</keyword>
<dbReference type="EMBL" id="JBHSEC010000002">
    <property type="protein sequence ID" value="MFC4409400.1"/>
    <property type="molecule type" value="Genomic_DNA"/>
</dbReference>
<sequence>MNLKWTSLSILLASALFLAACTSDEDNTKQKEDSTTEQQQPSEQTDGEQKEDDSTETIDEPVDDDSSEEPALREDEASLTYTLNGEQKEEIGYLTESDQQNYSLYKLDGYELTGEEPNKDALYATENDSVFMRIETISTDDADYEVILKNMMETMAAISIDEEPVTITEEGKLPAGEGIKNAVGYEVPKEIGTISGYVFERGDLIVRLTIFDRNDANLTDALLKMGETVNVK</sequence>
<dbReference type="PROSITE" id="PS51257">
    <property type="entry name" value="PROKAR_LIPOPROTEIN"/>
    <property type="match status" value="1"/>
</dbReference>
<dbReference type="Proteomes" id="UP001595817">
    <property type="component" value="Unassembled WGS sequence"/>
</dbReference>
<evidence type="ECO:0000313" key="3">
    <source>
        <dbReference type="EMBL" id="MFC4409400.1"/>
    </source>
</evidence>
<reference evidence="4" key="1">
    <citation type="journal article" date="2019" name="Int. J. Syst. Evol. Microbiol.">
        <title>The Global Catalogue of Microorganisms (GCM) 10K type strain sequencing project: providing services to taxonomists for standard genome sequencing and annotation.</title>
        <authorList>
            <consortium name="The Broad Institute Genomics Platform"/>
            <consortium name="The Broad Institute Genome Sequencing Center for Infectious Disease"/>
            <person name="Wu L."/>
            <person name="Ma J."/>
        </authorList>
    </citation>
    <scope>NUCLEOTIDE SEQUENCE [LARGE SCALE GENOMIC DNA]</scope>
    <source>
        <strain evidence="4">CCUG 59778</strain>
    </source>
</reference>
<protein>
    <recommendedName>
        <fullName evidence="5">Lipoprotein</fullName>
    </recommendedName>
</protein>
<evidence type="ECO:0008006" key="5">
    <source>
        <dbReference type="Google" id="ProtNLM"/>
    </source>
</evidence>
<evidence type="ECO:0000256" key="1">
    <source>
        <dbReference type="SAM" id="MobiDB-lite"/>
    </source>
</evidence>
<feature type="chain" id="PRO_5046006187" description="Lipoprotein" evidence="2">
    <location>
        <begin position="20"/>
        <end position="232"/>
    </location>
</feature>
<feature type="signal peptide" evidence="2">
    <location>
        <begin position="1"/>
        <end position="19"/>
    </location>
</feature>
<evidence type="ECO:0000256" key="2">
    <source>
        <dbReference type="SAM" id="SignalP"/>
    </source>
</evidence>
<proteinExistence type="predicted"/>
<keyword evidence="2" id="KW-0732">Signal</keyword>
<gene>
    <name evidence="3" type="ORF">ACFOZY_02995</name>
</gene>
<name>A0ABV8X5Q0_9LACT</name>
<organism evidence="3 4">
    <name type="scientific">Chungangia koreensis</name>
    <dbReference type="NCBI Taxonomy" id="752657"/>
    <lineage>
        <taxon>Bacteria</taxon>
        <taxon>Bacillati</taxon>
        <taxon>Bacillota</taxon>
        <taxon>Bacilli</taxon>
        <taxon>Lactobacillales</taxon>
        <taxon>Chungangia</taxon>
    </lineage>
</organism>
<dbReference type="RefSeq" id="WP_378152093.1">
    <property type="nucleotide sequence ID" value="NZ_JBHSEC010000002.1"/>
</dbReference>
<feature type="compositionally biased region" description="Acidic residues" evidence="1">
    <location>
        <begin position="45"/>
        <end position="68"/>
    </location>
</feature>
<evidence type="ECO:0000313" key="4">
    <source>
        <dbReference type="Proteomes" id="UP001595817"/>
    </source>
</evidence>
<accession>A0ABV8X5Q0</accession>